<dbReference type="PANTHER" id="PTHR43531">
    <property type="entry name" value="PROTEIN ICFG"/>
    <property type="match status" value="1"/>
</dbReference>
<dbReference type="OrthoDB" id="9763018at2"/>
<dbReference type="PROSITE" id="PS50885">
    <property type="entry name" value="HAMP"/>
    <property type="match status" value="1"/>
</dbReference>
<dbReference type="EMBL" id="CP001124">
    <property type="protein sequence ID" value="ACH40293.1"/>
    <property type="molecule type" value="Genomic_DNA"/>
</dbReference>
<evidence type="ECO:0000256" key="2">
    <source>
        <dbReference type="ARBA" id="ARBA00022500"/>
    </source>
</evidence>
<feature type="transmembrane region" description="Helical" evidence="7">
    <location>
        <begin position="187"/>
        <end position="209"/>
    </location>
</feature>
<evidence type="ECO:0000256" key="6">
    <source>
        <dbReference type="SAM" id="MobiDB-lite"/>
    </source>
</evidence>
<evidence type="ECO:0000313" key="10">
    <source>
        <dbReference type="EMBL" id="ACH40293.1"/>
    </source>
</evidence>
<dbReference type="FunFam" id="1.10.287.950:FF:000001">
    <property type="entry name" value="Methyl-accepting chemotaxis sensory transducer"/>
    <property type="match status" value="1"/>
</dbReference>
<dbReference type="SMART" id="SM00304">
    <property type="entry name" value="HAMP"/>
    <property type="match status" value="1"/>
</dbReference>
<keyword evidence="5" id="KW-0175">Coiled coil</keyword>
<evidence type="ECO:0000259" key="9">
    <source>
        <dbReference type="PROSITE" id="PS50885"/>
    </source>
</evidence>
<dbReference type="Gene3D" id="1.10.287.950">
    <property type="entry name" value="Methyl-accepting chemotaxis protein"/>
    <property type="match status" value="1"/>
</dbReference>
<dbReference type="PRINTS" id="PR00260">
    <property type="entry name" value="CHEMTRNSDUCR"/>
</dbReference>
<dbReference type="Proteomes" id="UP000008825">
    <property type="component" value="Chromosome"/>
</dbReference>
<evidence type="ECO:0000256" key="7">
    <source>
        <dbReference type="SAM" id="Phobius"/>
    </source>
</evidence>
<keyword evidence="7" id="KW-1133">Transmembrane helix</keyword>
<dbReference type="InterPro" id="IPR004089">
    <property type="entry name" value="MCPsignal_dom"/>
</dbReference>
<dbReference type="AlphaFoldDB" id="B5EAF4"/>
<evidence type="ECO:0000313" key="11">
    <source>
        <dbReference type="Proteomes" id="UP000008825"/>
    </source>
</evidence>
<dbReference type="HOGENOM" id="CLU_000445_107_16_7"/>
<keyword evidence="2" id="KW-0145">Chemotaxis</keyword>
<sequence length="548" mass="59234">MKWFMNMKIKTKMGLGFTIVLALFTCAIAVTCFNMEQARKDSEQVASESVPFLMRAYDMNIAAIKLSETLTDVAATHNNEGFKEAELAAVRFRQELAKYREMYMRENDEKSLREMDELGKSFDKFYDTGKKMALTYVSSGLVQGNTMMDGFDKDRALLSAEIEKLQKSQSDEAKANTKGIVTTLNKVFLLLVAACGVAITLGILIAVFVTRSITVPLQSAVEVSNKLAEGDLTVVVTSENTDETGHLLAAMGNMVYKLREIVGEVQAATKNVASGSQELSSSSEQMSQGASEQAAAAEEASASMEQMTSNIRQNADNALQTEKIAVKSAENAKEGGQAVQETVHAMKDIAGKINIIEEIARQTNLLALNAAIEAARAGEHGKGFAVVASEVRKLAERSQKAAAEISQLSSTSVDVAVKAGDLLSKMVPDIQKTAELVQEISASSREQDTGAEQINKAIQQLDTVIQQNAGASEEMSSTAEELASQAELLTSSIAFFNIGEEGRSKPLVRHSKTTMKPMSFSKHPAKSAPIANVAGTDLQLNDDHFEHF</sequence>
<keyword evidence="7" id="KW-0812">Transmembrane</keyword>
<evidence type="ECO:0000256" key="5">
    <source>
        <dbReference type="SAM" id="Coils"/>
    </source>
</evidence>
<keyword evidence="11" id="KW-1185">Reference proteome</keyword>
<dbReference type="KEGG" id="gbm:Gbem_3297"/>
<dbReference type="CDD" id="cd06225">
    <property type="entry name" value="HAMP"/>
    <property type="match status" value="1"/>
</dbReference>
<feature type="domain" description="HAMP" evidence="9">
    <location>
        <begin position="211"/>
        <end position="263"/>
    </location>
</feature>
<protein>
    <submittedName>
        <fullName evidence="10">Methyl-accepting chemotaxis sensory transducer, class 34H</fullName>
    </submittedName>
</protein>
<keyword evidence="4" id="KW-0807">Transducer</keyword>
<dbReference type="STRING" id="404380.Gbem_3297"/>
<comment type="subcellular location">
    <subcellularLocation>
        <location evidence="1">Membrane</location>
    </subcellularLocation>
</comment>
<feature type="coiled-coil region" evidence="5">
    <location>
        <begin position="82"/>
        <end position="109"/>
    </location>
</feature>
<dbReference type="eggNOG" id="COG0840">
    <property type="taxonomic scope" value="Bacteria"/>
</dbReference>
<reference evidence="10 11" key="2">
    <citation type="journal article" date="2010" name="BMC Genomics">
        <title>The genome of Geobacter bemidjiensis, exemplar for the subsurface clade of Geobacter species that predominate in Fe(III)-reducing subsurface environments.</title>
        <authorList>
            <person name="Aklujkar M."/>
            <person name="Young N.D."/>
            <person name="Holmes D."/>
            <person name="Chavan M."/>
            <person name="Risso C."/>
            <person name="Kiss H.E."/>
            <person name="Han C.S."/>
            <person name="Land M.L."/>
            <person name="Lovley D.R."/>
        </authorList>
    </citation>
    <scope>NUCLEOTIDE SEQUENCE [LARGE SCALE GENOMIC DNA]</scope>
    <source>
        <strain evidence="11">ATCC BAA-1014 / DSM 16622 / JCM 12645 / Bem</strain>
    </source>
</reference>
<dbReference type="InterPro" id="IPR003660">
    <property type="entry name" value="HAMP_dom"/>
</dbReference>
<evidence type="ECO:0000256" key="1">
    <source>
        <dbReference type="ARBA" id="ARBA00004370"/>
    </source>
</evidence>
<gene>
    <name evidence="10" type="primary">mcp34H-2</name>
    <name evidence="10" type="ordered locus">Gbem_3297</name>
</gene>
<dbReference type="PROSITE" id="PS50111">
    <property type="entry name" value="CHEMOTAXIS_TRANSDUC_2"/>
    <property type="match status" value="1"/>
</dbReference>
<evidence type="ECO:0000256" key="4">
    <source>
        <dbReference type="PROSITE-ProRule" id="PRU00284"/>
    </source>
</evidence>
<evidence type="ECO:0000256" key="3">
    <source>
        <dbReference type="ARBA" id="ARBA00029447"/>
    </source>
</evidence>
<dbReference type="SMART" id="SM00283">
    <property type="entry name" value="MA"/>
    <property type="match status" value="1"/>
</dbReference>
<name>B5EAF4_CITBB</name>
<comment type="similarity">
    <text evidence="3">Belongs to the methyl-accepting chemotaxis (MCP) protein family.</text>
</comment>
<dbReference type="PANTHER" id="PTHR43531:SF11">
    <property type="entry name" value="METHYL-ACCEPTING CHEMOTAXIS PROTEIN 3"/>
    <property type="match status" value="1"/>
</dbReference>
<dbReference type="Pfam" id="PF00015">
    <property type="entry name" value="MCPsignal"/>
    <property type="match status" value="1"/>
</dbReference>
<dbReference type="InterPro" id="IPR051310">
    <property type="entry name" value="MCP_chemotaxis"/>
</dbReference>
<dbReference type="GO" id="GO:0006935">
    <property type="term" value="P:chemotaxis"/>
    <property type="evidence" value="ECO:0007669"/>
    <property type="project" value="UniProtKB-KW"/>
</dbReference>
<evidence type="ECO:0000259" key="8">
    <source>
        <dbReference type="PROSITE" id="PS50111"/>
    </source>
</evidence>
<proteinExistence type="inferred from homology"/>
<dbReference type="GO" id="GO:0007165">
    <property type="term" value="P:signal transduction"/>
    <property type="evidence" value="ECO:0007669"/>
    <property type="project" value="UniProtKB-KW"/>
</dbReference>
<dbReference type="GO" id="GO:0004888">
    <property type="term" value="F:transmembrane signaling receptor activity"/>
    <property type="evidence" value="ECO:0007669"/>
    <property type="project" value="InterPro"/>
</dbReference>
<feature type="domain" description="Methyl-accepting transducer" evidence="8">
    <location>
        <begin position="268"/>
        <end position="483"/>
    </location>
</feature>
<dbReference type="RefSeq" id="WP_012531725.1">
    <property type="nucleotide sequence ID" value="NC_011146.1"/>
</dbReference>
<dbReference type="GO" id="GO:0005886">
    <property type="term" value="C:plasma membrane"/>
    <property type="evidence" value="ECO:0007669"/>
    <property type="project" value="TreeGrafter"/>
</dbReference>
<accession>B5EAF4</accession>
<feature type="region of interest" description="Disordered" evidence="6">
    <location>
        <begin position="275"/>
        <end position="306"/>
    </location>
</feature>
<reference evidence="10 11" key="1">
    <citation type="submission" date="2008-07" db="EMBL/GenBank/DDBJ databases">
        <title>Complete sequence of Geobacter bemidjiensis BEM.</title>
        <authorList>
            <consortium name="US DOE Joint Genome Institute"/>
            <person name="Lucas S."/>
            <person name="Copeland A."/>
            <person name="Lapidus A."/>
            <person name="Glavina del Rio T."/>
            <person name="Dalin E."/>
            <person name="Tice H."/>
            <person name="Bruce D."/>
            <person name="Goodwin L."/>
            <person name="Pitluck S."/>
            <person name="Kiss H."/>
            <person name="Brettin T."/>
            <person name="Detter J.C."/>
            <person name="Han C."/>
            <person name="Kuske C.R."/>
            <person name="Schmutz J."/>
            <person name="Larimer F."/>
            <person name="Land M."/>
            <person name="Hauser L."/>
            <person name="Kyrpides N."/>
            <person name="Lykidis A."/>
            <person name="Lovley D."/>
            <person name="Richardson P."/>
        </authorList>
    </citation>
    <scope>NUCLEOTIDE SEQUENCE [LARGE SCALE GENOMIC DNA]</scope>
    <source>
        <strain evidence="11">ATCC BAA-1014 / DSM 16622 / JCM 12645 / Bem</strain>
    </source>
</reference>
<dbReference type="SUPFAM" id="SSF58104">
    <property type="entry name" value="Methyl-accepting chemotaxis protein (MCP) signaling domain"/>
    <property type="match status" value="1"/>
</dbReference>
<organism evidence="10 11">
    <name type="scientific">Citrifermentans bemidjiense (strain ATCC BAA-1014 / DSM 16622 / JCM 12645 / Bem)</name>
    <name type="common">Geobacter bemidjiensis</name>
    <dbReference type="NCBI Taxonomy" id="404380"/>
    <lineage>
        <taxon>Bacteria</taxon>
        <taxon>Pseudomonadati</taxon>
        <taxon>Thermodesulfobacteriota</taxon>
        <taxon>Desulfuromonadia</taxon>
        <taxon>Geobacterales</taxon>
        <taxon>Geobacteraceae</taxon>
        <taxon>Citrifermentans</taxon>
    </lineage>
</organism>
<dbReference type="InterPro" id="IPR004090">
    <property type="entry name" value="Chemotax_Me-accpt_rcpt"/>
</dbReference>
<dbReference type="Pfam" id="PF00672">
    <property type="entry name" value="HAMP"/>
    <property type="match status" value="1"/>
</dbReference>
<keyword evidence="7" id="KW-0472">Membrane</keyword>